<feature type="binding site" evidence="6 7">
    <location>
        <position position="74"/>
    </location>
    <ligand>
        <name>S-adenosyl-L-methionine</name>
        <dbReference type="ChEBI" id="CHEBI:59789"/>
    </ligand>
</feature>
<dbReference type="NCBIfam" id="TIGR00755">
    <property type="entry name" value="ksgA"/>
    <property type="match status" value="1"/>
</dbReference>
<keyword evidence="3 6" id="KW-0808">Transferase</keyword>
<dbReference type="Proteomes" id="UP000317369">
    <property type="component" value="Chromosome"/>
</dbReference>
<keyword evidence="4 6" id="KW-0949">S-adenosyl-L-methionine</keyword>
<evidence type="ECO:0000313" key="9">
    <source>
        <dbReference type="EMBL" id="QDU32780.1"/>
    </source>
</evidence>
<feature type="binding site" evidence="6 7">
    <location>
        <position position="126"/>
    </location>
    <ligand>
        <name>S-adenosyl-L-methionine</name>
        <dbReference type="ChEBI" id="CHEBI:59789"/>
    </ligand>
</feature>
<dbReference type="GO" id="GO:0052908">
    <property type="term" value="F:16S rRNA (adenine(1518)-N(6)/adenine(1519)-N(6))-dimethyltransferase activity"/>
    <property type="evidence" value="ECO:0007669"/>
    <property type="project" value="UniProtKB-EC"/>
</dbReference>
<dbReference type="InterPro" id="IPR020598">
    <property type="entry name" value="rRNA_Ade_methylase_Trfase_N"/>
</dbReference>
<accession>A0A517YRE4</accession>
<dbReference type="Pfam" id="PF00398">
    <property type="entry name" value="RrnaAD"/>
    <property type="match status" value="1"/>
</dbReference>
<comment type="subcellular location">
    <subcellularLocation>
        <location evidence="6">Cytoplasm</location>
    </subcellularLocation>
</comment>
<comment type="catalytic activity">
    <reaction evidence="6">
        <text>adenosine(1518)/adenosine(1519) in 16S rRNA + 4 S-adenosyl-L-methionine = N(6)-dimethyladenosine(1518)/N(6)-dimethyladenosine(1519) in 16S rRNA + 4 S-adenosyl-L-homocysteine + 4 H(+)</text>
        <dbReference type="Rhea" id="RHEA:19609"/>
        <dbReference type="Rhea" id="RHEA-COMP:10232"/>
        <dbReference type="Rhea" id="RHEA-COMP:10233"/>
        <dbReference type="ChEBI" id="CHEBI:15378"/>
        <dbReference type="ChEBI" id="CHEBI:57856"/>
        <dbReference type="ChEBI" id="CHEBI:59789"/>
        <dbReference type="ChEBI" id="CHEBI:74411"/>
        <dbReference type="ChEBI" id="CHEBI:74493"/>
        <dbReference type="EC" id="2.1.1.182"/>
    </reaction>
</comment>
<feature type="binding site" evidence="6 7">
    <location>
        <position position="53"/>
    </location>
    <ligand>
        <name>S-adenosyl-L-methionine</name>
        <dbReference type="ChEBI" id="CHEBI:59789"/>
    </ligand>
</feature>
<dbReference type="CDD" id="cd02440">
    <property type="entry name" value="AdoMet_MTases"/>
    <property type="match status" value="1"/>
</dbReference>
<dbReference type="GO" id="GO:0005829">
    <property type="term" value="C:cytosol"/>
    <property type="evidence" value="ECO:0007669"/>
    <property type="project" value="TreeGrafter"/>
</dbReference>
<dbReference type="EMBL" id="CP036425">
    <property type="protein sequence ID" value="QDU32780.1"/>
    <property type="molecule type" value="Genomic_DNA"/>
</dbReference>
<name>A0A517YRE4_9BACT</name>
<evidence type="ECO:0000256" key="7">
    <source>
        <dbReference type="PROSITE-ProRule" id="PRU01026"/>
    </source>
</evidence>
<evidence type="ECO:0000256" key="3">
    <source>
        <dbReference type="ARBA" id="ARBA00022679"/>
    </source>
</evidence>
<organism evidence="9 10">
    <name type="scientific">Poriferisphaera corsica</name>
    <dbReference type="NCBI Taxonomy" id="2528020"/>
    <lineage>
        <taxon>Bacteria</taxon>
        <taxon>Pseudomonadati</taxon>
        <taxon>Planctomycetota</taxon>
        <taxon>Phycisphaerae</taxon>
        <taxon>Phycisphaerales</taxon>
        <taxon>Phycisphaeraceae</taxon>
        <taxon>Poriferisphaera</taxon>
    </lineage>
</organism>
<keyword evidence="2 6" id="KW-0489">Methyltransferase</keyword>
<dbReference type="Gene3D" id="3.40.50.150">
    <property type="entry name" value="Vaccinia Virus protein VP39"/>
    <property type="match status" value="1"/>
</dbReference>
<comment type="caution">
    <text evidence="6 7">Lacks conserved residue(s) required for the propagation of feature annotation.</text>
</comment>
<dbReference type="OrthoDB" id="9814755at2"/>
<dbReference type="InterPro" id="IPR011530">
    <property type="entry name" value="rRNA_adenine_dimethylase"/>
</dbReference>
<evidence type="ECO:0000256" key="1">
    <source>
        <dbReference type="ARBA" id="ARBA00022552"/>
    </source>
</evidence>
<keyword evidence="1 6" id="KW-0698">rRNA processing</keyword>
<feature type="domain" description="Ribosomal RNA adenine methylase transferase N-terminal" evidence="8">
    <location>
        <begin position="33"/>
        <end position="211"/>
    </location>
</feature>
<evidence type="ECO:0000256" key="2">
    <source>
        <dbReference type="ARBA" id="ARBA00022603"/>
    </source>
</evidence>
<keyword evidence="5 6" id="KW-0694">RNA-binding</keyword>
<feature type="binding site" evidence="6 7">
    <location>
        <position position="26"/>
    </location>
    <ligand>
        <name>S-adenosyl-L-methionine</name>
        <dbReference type="ChEBI" id="CHEBI:59789"/>
    </ligand>
</feature>
<reference evidence="9 10" key="1">
    <citation type="submission" date="2019-02" db="EMBL/GenBank/DDBJ databases">
        <title>Deep-cultivation of Planctomycetes and their phenomic and genomic characterization uncovers novel biology.</title>
        <authorList>
            <person name="Wiegand S."/>
            <person name="Jogler M."/>
            <person name="Boedeker C."/>
            <person name="Pinto D."/>
            <person name="Vollmers J."/>
            <person name="Rivas-Marin E."/>
            <person name="Kohn T."/>
            <person name="Peeters S.H."/>
            <person name="Heuer A."/>
            <person name="Rast P."/>
            <person name="Oberbeckmann S."/>
            <person name="Bunk B."/>
            <person name="Jeske O."/>
            <person name="Meyerdierks A."/>
            <person name="Storesund J.E."/>
            <person name="Kallscheuer N."/>
            <person name="Luecker S."/>
            <person name="Lage O.M."/>
            <person name="Pohl T."/>
            <person name="Merkel B.J."/>
            <person name="Hornburger P."/>
            <person name="Mueller R.-W."/>
            <person name="Bruemmer F."/>
            <person name="Labrenz M."/>
            <person name="Spormann A.M."/>
            <person name="Op den Camp H."/>
            <person name="Overmann J."/>
            <person name="Amann R."/>
            <person name="Jetten M.S.M."/>
            <person name="Mascher T."/>
            <person name="Medema M.H."/>
            <person name="Devos D.P."/>
            <person name="Kaster A.-K."/>
            <person name="Ovreas L."/>
            <person name="Rohde M."/>
            <person name="Galperin M.Y."/>
            <person name="Jogler C."/>
        </authorList>
    </citation>
    <scope>NUCLEOTIDE SEQUENCE [LARGE SCALE GENOMIC DNA]</scope>
    <source>
        <strain evidence="9 10">KS4</strain>
    </source>
</reference>
<evidence type="ECO:0000259" key="8">
    <source>
        <dbReference type="SMART" id="SM00650"/>
    </source>
</evidence>
<evidence type="ECO:0000256" key="6">
    <source>
        <dbReference type="HAMAP-Rule" id="MF_00607"/>
    </source>
</evidence>
<dbReference type="SMART" id="SM00650">
    <property type="entry name" value="rADc"/>
    <property type="match status" value="1"/>
</dbReference>
<sequence>MVQKLSDIKGMLSVRGLHPKKKFGQNFLHDHNHMKRIMAAAEIGEGDVVLEVGPGTGALTEWLLEAGAEVVMVEIDRDMEDILLEQLAAWEGKWQLYVGSALKSKHEIADEVGELLGGREFKMIANLPYNVASPLLANLAVGYEQMKGAVVMIQKEVADRLTAEPGGKTYGALGIVVQAMCEVEEVSFLSGGCFWPPPRVGSSVVSLKRRAEPLTADAGRFSAFLQKVFSKRRKQLGGVLSRDFDGWPEGVSGEMRCGELSVAQLEALSVAWTRFEAENGADDGAIG</sequence>
<dbReference type="EC" id="2.1.1.182" evidence="6"/>
<keyword evidence="10" id="KW-1185">Reference proteome</keyword>
<dbReference type="PROSITE" id="PS51689">
    <property type="entry name" value="SAM_RNA_A_N6_MT"/>
    <property type="match status" value="1"/>
</dbReference>
<dbReference type="InterPro" id="IPR001737">
    <property type="entry name" value="KsgA/Erm"/>
</dbReference>
<dbReference type="GO" id="GO:0003723">
    <property type="term" value="F:RNA binding"/>
    <property type="evidence" value="ECO:0007669"/>
    <property type="project" value="UniProtKB-UniRule"/>
</dbReference>
<dbReference type="HAMAP" id="MF_00607">
    <property type="entry name" value="16SrRNA_methyltr_A"/>
    <property type="match status" value="1"/>
</dbReference>
<dbReference type="RefSeq" id="WP_145074889.1">
    <property type="nucleotide sequence ID" value="NZ_CP036425.1"/>
</dbReference>
<comment type="similarity">
    <text evidence="6">Belongs to the class I-like SAM-binding methyltransferase superfamily. rRNA adenine N(6)-methyltransferase family. RsmA subfamily.</text>
</comment>
<keyword evidence="6" id="KW-0963">Cytoplasm</keyword>
<gene>
    <name evidence="6 9" type="primary">rsmA</name>
    <name evidence="6" type="synonym">ksgA</name>
    <name evidence="9" type="ORF">KS4_08140</name>
</gene>
<feature type="binding site" evidence="6 7">
    <location>
        <position position="28"/>
    </location>
    <ligand>
        <name>S-adenosyl-L-methionine</name>
        <dbReference type="ChEBI" id="CHEBI:59789"/>
    </ligand>
</feature>
<evidence type="ECO:0000313" key="10">
    <source>
        <dbReference type="Proteomes" id="UP000317369"/>
    </source>
</evidence>
<dbReference type="SUPFAM" id="SSF53335">
    <property type="entry name" value="S-adenosyl-L-methionine-dependent methyltransferases"/>
    <property type="match status" value="1"/>
</dbReference>
<dbReference type="KEGG" id="pcor:KS4_08140"/>
<evidence type="ECO:0000256" key="4">
    <source>
        <dbReference type="ARBA" id="ARBA00022691"/>
    </source>
</evidence>
<dbReference type="PANTHER" id="PTHR11727">
    <property type="entry name" value="DIMETHYLADENOSINE TRANSFERASE"/>
    <property type="match status" value="1"/>
</dbReference>
<proteinExistence type="inferred from homology"/>
<comment type="function">
    <text evidence="6">Specifically dimethylates two adjacent adenosines (A1518 and A1519) in the loop of a conserved hairpin near the 3'-end of 16S rRNA in the 30S particle. May play a critical role in biogenesis of 30S subunits.</text>
</comment>
<evidence type="ECO:0000256" key="5">
    <source>
        <dbReference type="ARBA" id="ARBA00022884"/>
    </source>
</evidence>
<protein>
    <recommendedName>
        <fullName evidence="6">Ribosomal RNA small subunit methyltransferase A</fullName>
        <ecNumber evidence="6">2.1.1.182</ecNumber>
    </recommendedName>
    <alternativeName>
        <fullName evidence="6">16S rRNA (adenine(1518)-N(6)/adenine(1519)-N(6))-dimethyltransferase</fullName>
    </alternativeName>
    <alternativeName>
        <fullName evidence="6">16S rRNA dimethyladenosine transferase</fullName>
    </alternativeName>
    <alternativeName>
        <fullName evidence="6">16S rRNA dimethylase</fullName>
    </alternativeName>
    <alternativeName>
        <fullName evidence="6">S-adenosylmethionine-6-N', N'-adenosyl(rRNA) dimethyltransferase</fullName>
    </alternativeName>
</protein>
<dbReference type="InterPro" id="IPR029063">
    <property type="entry name" value="SAM-dependent_MTases_sf"/>
</dbReference>
<dbReference type="PANTHER" id="PTHR11727:SF7">
    <property type="entry name" value="DIMETHYLADENOSINE TRANSFERASE-RELATED"/>
    <property type="match status" value="1"/>
</dbReference>
<dbReference type="AlphaFoldDB" id="A0A517YRE4"/>